<proteinExistence type="predicted"/>
<accession>A0A2P2MH63</accession>
<organism evidence="1">
    <name type="scientific">Rhizophora mucronata</name>
    <name type="common">Asiatic mangrove</name>
    <dbReference type="NCBI Taxonomy" id="61149"/>
    <lineage>
        <taxon>Eukaryota</taxon>
        <taxon>Viridiplantae</taxon>
        <taxon>Streptophyta</taxon>
        <taxon>Embryophyta</taxon>
        <taxon>Tracheophyta</taxon>
        <taxon>Spermatophyta</taxon>
        <taxon>Magnoliopsida</taxon>
        <taxon>eudicotyledons</taxon>
        <taxon>Gunneridae</taxon>
        <taxon>Pentapetalae</taxon>
        <taxon>rosids</taxon>
        <taxon>fabids</taxon>
        <taxon>Malpighiales</taxon>
        <taxon>Rhizophoraceae</taxon>
        <taxon>Rhizophora</taxon>
    </lineage>
</organism>
<protein>
    <submittedName>
        <fullName evidence="1">Uncharacterized protein</fullName>
    </submittedName>
</protein>
<dbReference type="AlphaFoldDB" id="A0A2P2MH63"/>
<sequence length="27" mass="3258">MENIKHRINCYKFIPEKVQTCNQTTMS</sequence>
<reference evidence="1" key="1">
    <citation type="submission" date="2018-02" db="EMBL/GenBank/DDBJ databases">
        <title>Rhizophora mucronata_Transcriptome.</title>
        <authorList>
            <person name="Meera S.P."/>
            <person name="Sreeshan A."/>
            <person name="Augustine A."/>
        </authorList>
    </citation>
    <scope>NUCLEOTIDE SEQUENCE</scope>
    <source>
        <tissue evidence="1">Leaf</tissue>
    </source>
</reference>
<name>A0A2P2MH63_RHIMU</name>
<dbReference type="EMBL" id="GGEC01049082">
    <property type="protein sequence ID" value="MBX29566.1"/>
    <property type="molecule type" value="Transcribed_RNA"/>
</dbReference>
<evidence type="ECO:0000313" key="1">
    <source>
        <dbReference type="EMBL" id="MBX29566.1"/>
    </source>
</evidence>